<dbReference type="Pfam" id="PF00149">
    <property type="entry name" value="Metallophos"/>
    <property type="match status" value="1"/>
</dbReference>
<dbReference type="EMBL" id="WEIO01000009">
    <property type="protein sequence ID" value="KAB7705330.1"/>
    <property type="molecule type" value="Genomic_DNA"/>
</dbReference>
<gene>
    <name evidence="3" type="ORF">F9802_14620</name>
</gene>
<dbReference type="InterPro" id="IPR050126">
    <property type="entry name" value="Ap4A_hydrolase"/>
</dbReference>
<dbReference type="GO" id="GO:0005737">
    <property type="term" value="C:cytoplasm"/>
    <property type="evidence" value="ECO:0007669"/>
    <property type="project" value="TreeGrafter"/>
</dbReference>
<organism evidence="3 4">
    <name type="scientific">Bacillus aerolatus</name>
    <dbReference type="NCBI Taxonomy" id="2653354"/>
    <lineage>
        <taxon>Bacteria</taxon>
        <taxon>Bacillati</taxon>
        <taxon>Bacillota</taxon>
        <taxon>Bacilli</taxon>
        <taxon>Bacillales</taxon>
        <taxon>Bacillaceae</taxon>
        <taxon>Bacillus</taxon>
    </lineage>
</organism>
<dbReference type="Gene3D" id="3.60.21.10">
    <property type="match status" value="1"/>
</dbReference>
<evidence type="ECO:0000313" key="3">
    <source>
        <dbReference type="EMBL" id="KAB7705330.1"/>
    </source>
</evidence>
<dbReference type="SUPFAM" id="SSF56091">
    <property type="entry name" value="DNA ligase/mRNA capping enzyme, catalytic domain"/>
    <property type="match status" value="1"/>
</dbReference>
<dbReference type="Proteomes" id="UP000429595">
    <property type="component" value="Unassembled WGS sequence"/>
</dbReference>
<dbReference type="InterPro" id="IPR024028">
    <property type="entry name" value="PNKP_bac"/>
</dbReference>
<reference evidence="3 4" key="1">
    <citation type="submission" date="2019-10" db="EMBL/GenBank/DDBJ databases">
        <title>Bacillus aerolatum sp. nov., isolated from bioaerosol of sport playgrounds.</title>
        <authorList>
            <person name="Chen P."/>
            <person name="Zhang G."/>
        </authorList>
    </citation>
    <scope>NUCLEOTIDE SEQUENCE [LARGE SCALE GENOMIC DNA]</scope>
    <source>
        <strain evidence="3 4">CX253</strain>
    </source>
</reference>
<dbReference type="InterPro" id="IPR004843">
    <property type="entry name" value="Calcineurin-like_PHP"/>
</dbReference>
<dbReference type="CDD" id="cd07423">
    <property type="entry name" value="MPP_Prp_like"/>
    <property type="match status" value="1"/>
</dbReference>
<keyword evidence="3" id="KW-0418">Kinase</keyword>
<dbReference type="RefSeq" id="WP_152153236.1">
    <property type="nucleotide sequence ID" value="NZ_WEIO01000009.1"/>
</dbReference>
<dbReference type="Pfam" id="PF16542">
    <property type="entry name" value="PNKP_ligase"/>
    <property type="match status" value="1"/>
</dbReference>
<feature type="domain" description="Calcineurin-like phosphoesterase" evidence="1">
    <location>
        <begin position="201"/>
        <end position="401"/>
    </location>
</feature>
<feature type="domain" description="Polynucleotide kinase-phosphatase ligase" evidence="2">
    <location>
        <begin position="489"/>
        <end position="859"/>
    </location>
</feature>
<dbReference type="Gene3D" id="3.40.50.300">
    <property type="entry name" value="P-loop containing nucleotide triphosphate hydrolases"/>
    <property type="match status" value="1"/>
</dbReference>
<evidence type="ECO:0000313" key="4">
    <source>
        <dbReference type="Proteomes" id="UP000429595"/>
    </source>
</evidence>
<dbReference type="GO" id="GO:0016301">
    <property type="term" value="F:kinase activity"/>
    <property type="evidence" value="ECO:0007669"/>
    <property type="project" value="UniProtKB-KW"/>
</dbReference>
<accession>A0A6I1FCX5</accession>
<keyword evidence="3" id="KW-0808">Transferase</keyword>
<dbReference type="SUPFAM" id="SSF56300">
    <property type="entry name" value="Metallo-dependent phosphatases"/>
    <property type="match status" value="1"/>
</dbReference>
<sequence>MQLTLPYSGIILLTGPSNSGKSTLLKRLIDEQQILPSEVISSDDFRIMVSNIEFIDWRNRPKEEADGLFDEYQQISQEAFDMMDALIESRCRLNKLTFVDATHLQPDDRKKYISLARKHHVPVMALVLDTAQETLLERDALRENPRGSRRIKQQFQVFKREKRFIKKEGFTAVYMIDANELANVEIYKRANPVEIDLHEGIDVIGDIHGCFDEMIALLEKLGYEKNEEDLYVHPEGRKFVSVGDVMNRGPKSLETMMFFLRHVKAGAAYMIDSNHGWKIARWLDGRNVTLSHGDEKVAEEFTKYEEMNDAEQSIQLKNELKEFLLEAPSHYVFKKNNIPVLVCTHAGIKDEFIGKQSHQISDFCRYGDTDGFDEDGKPIRKDWFVHHKKSVLIIWGHDPKPQPLLMNQTINIDQGAVFGGQLTAFRYPEQTFAAVKAEKDYSGADNNPLKEWEKKRLDPPNIGKFINGYSVLTEEAGEIRVFDDTVKPAIDTVSHFTVPIEQLVYIPPTMSPTPNPSSLSSYLEHPQEAIDYYRGHGIETLVAEKKHMDSRAVLLLFRNETAARKYIGTGTLGAIYTRTGRRFFDKTTEKTVVSALNEDLQRAGYFDTNQTDFILLDAEIMPWNLKAKELISSQYAHVAENALLDRTILKNKLSAAAGRHDAIQSWLEEHHEKVNNALVFKEVFQKYCWDIEGVQNIQIAPFHVLAHSGETFFHKPHMWHMEKNREFARYSSFFVETEWKLIHDESSAEEVIKWWKDMTEEGHEGIVIKPEFFIAKNKGKLLQPAIKVRGRKYLNIIYGMDYLERANLERLKKRNTGKKQKLALKEFALGVEGIQRFVNGESLERIHECVLGTLAMEADRVDPRL</sequence>
<keyword evidence="4" id="KW-1185">Reference proteome</keyword>
<dbReference type="Gene3D" id="3.30.470.30">
    <property type="entry name" value="DNA ligase/mRNA capping enzyme"/>
    <property type="match status" value="1"/>
</dbReference>
<dbReference type="AlphaFoldDB" id="A0A6I1FCX5"/>
<name>A0A6I1FCX5_9BACI</name>
<comment type="caution">
    <text evidence="3">The sequence shown here is derived from an EMBL/GenBank/DDBJ whole genome shotgun (WGS) entry which is preliminary data.</text>
</comment>
<dbReference type="InterPro" id="IPR041780">
    <property type="entry name" value="MPP_PrpE-like"/>
</dbReference>
<dbReference type="InterPro" id="IPR027417">
    <property type="entry name" value="P-loop_NTPase"/>
</dbReference>
<dbReference type="PANTHER" id="PTHR42850">
    <property type="entry name" value="METALLOPHOSPHOESTERASE"/>
    <property type="match status" value="1"/>
</dbReference>
<evidence type="ECO:0000259" key="1">
    <source>
        <dbReference type="Pfam" id="PF00149"/>
    </source>
</evidence>
<dbReference type="SUPFAM" id="SSF52540">
    <property type="entry name" value="P-loop containing nucleoside triphosphate hydrolases"/>
    <property type="match status" value="1"/>
</dbReference>
<dbReference type="InterPro" id="IPR029052">
    <property type="entry name" value="Metallo-depent_PP-like"/>
</dbReference>
<dbReference type="PANTHER" id="PTHR42850:SF7">
    <property type="entry name" value="BIS(5'-NUCLEOSYL)-TETRAPHOSPHATASE PRPE [ASYMMETRICAL]"/>
    <property type="match status" value="1"/>
</dbReference>
<proteinExistence type="predicted"/>
<dbReference type="NCBIfam" id="TIGR04075">
    <property type="entry name" value="bacter_Pnkp"/>
    <property type="match status" value="1"/>
</dbReference>
<dbReference type="InterPro" id="IPR032380">
    <property type="entry name" value="PNKP_ligase_dom"/>
</dbReference>
<protein>
    <submittedName>
        <fullName evidence="3">Polynucleotide kinase-phosphatase</fullName>
    </submittedName>
</protein>
<dbReference type="Pfam" id="PF13671">
    <property type="entry name" value="AAA_33"/>
    <property type="match status" value="1"/>
</dbReference>
<dbReference type="GO" id="GO:0016791">
    <property type="term" value="F:phosphatase activity"/>
    <property type="evidence" value="ECO:0007669"/>
    <property type="project" value="TreeGrafter"/>
</dbReference>
<evidence type="ECO:0000259" key="2">
    <source>
        <dbReference type="Pfam" id="PF16542"/>
    </source>
</evidence>